<accession>A0AAE4DJ89</accession>
<dbReference type="AlphaFoldDB" id="A0AAE4DJ89"/>
<evidence type="ECO:0000313" key="3">
    <source>
        <dbReference type="Proteomes" id="UP001248822"/>
    </source>
</evidence>
<proteinExistence type="predicted"/>
<evidence type="ECO:0000256" key="1">
    <source>
        <dbReference type="SAM" id="MobiDB-lite"/>
    </source>
</evidence>
<protein>
    <submittedName>
        <fullName evidence="2">Uncharacterized protein</fullName>
    </submittedName>
</protein>
<sequence length="106" mass="11736">MASVSVSALDIHPFPLRPGRKDKADGSLIERIAAELRQIVDCRRSGRGATVIRYHGEEYQFLNRREAGYLARLLRTRTSVILAACIWLASQHAGAVSMNGEDIADE</sequence>
<dbReference type="Proteomes" id="UP001248822">
    <property type="component" value="Unassembled WGS sequence"/>
</dbReference>
<organism evidence="2 3">
    <name type="scientific">Pseudenterobacter timonensis</name>
    <dbReference type="NCBI Taxonomy" id="1755099"/>
    <lineage>
        <taxon>Bacteria</taxon>
        <taxon>Pseudomonadati</taxon>
        <taxon>Pseudomonadota</taxon>
        <taxon>Gammaproteobacteria</taxon>
        <taxon>Enterobacterales</taxon>
        <taxon>Enterobacteriaceae</taxon>
        <taxon>Pseudenterobacter</taxon>
    </lineage>
</organism>
<name>A0AAE4DJ89_9ENTR</name>
<gene>
    <name evidence="2" type="ORF">O7047_01025</name>
</gene>
<comment type="caution">
    <text evidence="2">The sequence shown here is derived from an EMBL/GenBank/DDBJ whole genome shotgun (WGS) entry which is preliminary data.</text>
</comment>
<dbReference type="EMBL" id="JAQGEC010000001">
    <property type="protein sequence ID" value="MDR9888823.1"/>
    <property type="molecule type" value="Genomic_DNA"/>
</dbReference>
<reference evidence="2" key="1">
    <citation type="submission" date="2022-12" db="EMBL/GenBank/DDBJ databases">
        <title>NDM-1 containing novel ST 2018 Pseudenterobacter timonensis.</title>
        <authorList>
            <person name="Halder G."/>
            <person name="Mandal S."/>
            <person name="Dutta S."/>
        </authorList>
    </citation>
    <scope>NUCLEOTIDE SEQUENCE</scope>
    <source>
        <strain evidence="2">CNCI147</strain>
    </source>
</reference>
<evidence type="ECO:0000313" key="2">
    <source>
        <dbReference type="EMBL" id="MDR9888823.1"/>
    </source>
</evidence>
<dbReference type="RefSeq" id="WP_063930646.1">
    <property type="nucleotide sequence ID" value="NZ_JAQGEC010000001.1"/>
</dbReference>
<feature type="region of interest" description="Disordered" evidence="1">
    <location>
        <begin position="1"/>
        <end position="23"/>
    </location>
</feature>